<feature type="transmembrane region" description="Helical" evidence="1">
    <location>
        <begin position="21"/>
        <end position="39"/>
    </location>
</feature>
<keyword evidence="1" id="KW-0812">Transmembrane</keyword>
<evidence type="ECO:0000256" key="1">
    <source>
        <dbReference type="SAM" id="Phobius"/>
    </source>
</evidence>
<evidence type="ECO:0000313" key="3">
    <source>
        <dbReference type="Proteomes" id="UP000054408"/>
    </source>
</evidence>
<keyword evidence="3" id="KW-1185">Reference proteome</keyword>
<dbReference type="AlphaFoldDB" id="A0A0L0DIP8"/>
<name>A0A0L0DIP8_THETB</name>
<proteinExistence type="predicted"/>
<keyword evidence="1" id="KW-1133">Transmembrane helix</keyword>
<dbReference type="RefSeq" id="XP_013762175.1">
    <property type="nucleotide sequence ID" value="XM_013906721.1"/>
</dbReference>
<accession>A0A0L0DIP8</accession>
<evidence type="ECO:0000313" key="2">
    <source>
        <dbReference type="EMBL" id="KNC52172.1"/>
    </source>
</evidence>
<organism evidence="2 3">
    <name type="scientific">Thecamonas trahens ATCC 50062</name>
    <dbReference type="NCBI Taxonomy" id="461836"/>
    <lineage>
        <taxon>Eukaryota</taxon>
        <taxon>Apusozoa</taxon>
        <taxon>Apusomonadida</taxon>
        <taxon>Apusomonadidae</taxon>
        <taxon>Thecamonas</taxon>
    </lineage>
</organism>
<gene>
    <name evidence="2" type="ORF">AMSG_00998</name>
</gene>
<reference evidence="2 3" key="1">
    <citation type="submission" date="2010-05" db="EMBL/GenBank/DDBJ databases">
        <title>The Genome Sequence of Thecamonas trahens ATCC 50062.</title>
        <authorList>
            <consortium name="The Broad Institute Genome Sequencing Platform"/>
            <person name="Russ C."/>
            <person name="Cuomo C."/>
            <person name="Shea T."/>
            <person name="Young S.K."/>
            <person name="Zeng Q."/>
            <person name="Koehrsen M."/>
            <person name="Haas B."/>
            <person name="Borodovsky M."/>
            <person name="Guigo R."/>
            <person name="Alvarado L."/>
            <person name="Berlin A."/>
            <person name="Bochicchio J."/>
            <person name="Borenstein D."/>
            <person name="Chapman S."/>
            <person name="Chen Z."/>
            <person name="Freedman E."/>
            <person name="Gellesch M."/>
            <person name="Goldberg J."/>
            <person name="Griggs A."/>
            <person name="Gujja S."/>
            <person name="Heilman E."/>
            <person name="Heiman D."/>
            <person name="Hepburn T."/>
            <person name="Howarth C."/>
            <person name="Jen D."/>
            <person name="Larson L."/>
            <person name="Mehta T."/>
            <person name="Park D."/>
            <person name="Pearson M."/>
            <person name="Roberts A."/>
            <person name="Saif S."/>
            <person name="Shenoy N."/>
            <person name="Sisk P."/>
            <person name="Stolte C."/>
            <person name="Sykes S."/>
            <person name="Thomson T."/>
            <person name="Walk T."/>
            <person name="White J."/>
            <person name="Yandava C."/>
            <person name="Burger G."/>
            <person name="Gray M.W."/>
            <person name="Holland P.W.H."/>
            <person name="King N."/>
            <person name="Lang F.B.F."/>
            <person name="Roger A.J."/>
            <person name="Ruiz-Trillo I."/>
            <person name="Lander E."/>
            <person name="Nusbaum C."/>
        </authorList>
    </citation>
    <scope>NUCLEOTIDE SEQUENCE [LARGE SCALE GENOMIC DNA]</scope>
    <source>
        <strain evidence="2 3">ATCC 50062</strain>
    </source>
</reference>
<protein>
    <submittedName>
        <fullName evidence="2">Uncharacterized protein</fullName>
    </submittedName>
</protein>
<dbReference type="Proteomes" id="UP000054408">
    <property type="component" value="Unassembled WGS sequence"/>
</dbReference>
<dbReference type="OrthoDB" id="541556at2759"/>
<keyword evidence="1" id="KW-0472">Membrane</keyword>
<dbReference type="GeneID" id="25560772"/>
<dbReference type="EMBL" id="GL349436">
    <property type="protein sequence ID" value="KNC52172.1"/>
    <property type="molecule type" value="Genomic_DNA"/>
</dbReference>
<sequence length="69" mass="7511">MAARAQGFMHFMKVGFQQEPVVMWSCILGAVGIAIPLALNSTFTNRPEPVANINDIIRARGIAQPEAQD</sequence>